<feature type="domain" description="Glycosyl transferase family 1" evidence="1">
    <location>
        <begin position="185"/>
        <end position="307"/>
    </location>
</feature>
<sequence length="333" mass="38068">MFHHVHYYLWSLGMLNKEIWTAWHVSQRSRNLASELELQVFEKVIENNLLSRHLFSSIWTIYTFLKVRPEKIYIQYSFLLLVIAAGYKKLAPYPVSIICDCHTKALRRKVSGSIGKLFWFLKKKSFQSVNISIVSNIEMKHDIEKLTMRYCVLPDKIPRVSANASRDINETHCVFVCSYAADEPLNDVIAAAERLDGSVKMFCTGKIPANMKHLKANPHKNIIFTDFLSQVEYYNLISNADCVLALTTEEGCLQCAGYEALSAEVPMILSDTTALKAYFEDAAIYVKHSAQDLEIGVRKAIKSRSDLLYRMSRVREAREYEYASALNILVSAI</sequence>
<dbReference type="InterPro" id="IPR001296">
    <property type="entry name" value="Glyco_trans_1"/>
</dbReference>
<dbReference type="Pfam" id="PF00534">
    <property type="entry name" value="Glycos_transf_1"/>
    <property type="match status" value="1"/>
</dbReference>
<dbReference type="AlphaFoldDB" id="A0A3B0WFJ2"/>
<dbReference type="SUPFAM" id="SSF53756">
    <property type="entry name" value="UDP-Glycosyltransferase/glycogen phosphorylase"/>
    <property type="match status" value="1"/>
</dbReference>
<evidence type="ECO:0000259" key="1">
    <source>
        <dbReference type="Pfam" id="PF00534"/>
    </source>
</evidence>
<accession>A0A3B0WFJ2</accession>
<organism evidence="2">
    <name type="scientific">hydrothermal vent metagenome</name>
    <dbReference type="NCBI Taxonomy" id="652676"/>
    <lineage>
        <taxon>unclassified sequences</taxon>
        <taxon>metagenomes</taxon>
        <taxon>ecological metagenomes</taxon>
    </lineage>
</organism>
<proteinExistence type="predicted"/>
<evidence type="ECO:0000313" key="2">
    <source>
        <dbReference type="EMBL" id="VAW54778.1"/>
    </source>
</evidence>
<dbReference type="Gene3D" id="3.40.50.2000">
    <property type="entry name" value="Glycogen Phosphorylase B"/>
    <property type="match status" value="1"/>
</dbReference>
<gene>
    <name evidence="2" type="ORF">MNBD_GAMMA06-598</name>
</gene>
<protein>
    <recommendedName>
        <fullName evidence="1">Glycosyl transferase family 1 domain-containing protein</fullName>
    </recommendedName>
</protein>
<name>A0A3B0WFJ2_9ZZZZ</name>
<dbReference type="GO" id="GO:0016757">
    <property type="term" value="F:glycosyltransferase activity"/>
    <property type="evidence" value="ECO:0007669"/>
    <property type="project" value="InterPro"/>
</dbReference>
<dbReference type="EMBL" id="UOFD01000079">
    <property type="protein sequence ID" value="VAW54778.1"/>
    <property type="molecule type" value="Genomic_DNA"/>
</dbReference>
<reference evidence="2" key="1">
    <citation type="submission" date="2018-06" db="EMBL/GenBank/DDBJ databases">
        <authorList>
            <person name="Zhirakovskaya E."/>
        </authorList>
    </citation>
    <scope>NUCLEOTIDE SEQUENCE</scope>
</reference>